<dbReference type="SUPFAM" id="SSF53474">
    <property type="entry name" value="alpha/beta-Hydrolases"/>
    <property type="match status" value="1"/>
</dbReference>
<protein>
    <recommendedName>
        <fullName evidence="3">2-hydroxy-6-oxononadienedioate/2-hydroxy-6-oxononatrienedioate hydrolase</fullName>
        <ecNumber evidence="3">3.7.1.14</ecNumber>
    </recommendedName>
    <alternativeName>
        <fullName evidence="3">2-hydroxy-6-ketonona-2,4-diene-1,9-dioic acid 5,6-hydrolase</fullName>
    </alternativeName>
    <alternativeName>
        <fullName evidence="3">2-hydroxy-6-oxonona-2,4,7-triene-1,9-dioic acid 5,6-hydrolase</fullName>
    </alternativeName>
    <alternativeName>
        <fullName evidence="3">2-hydroxy-6-oxonona-2,4-diene-1,9-dioic acid 5,6-hydrolase</fullName>
    </alternativeName>
</protein>
<evidence type="ECO:0000259" key="4">
    <source>
        <dbReference type="Pfam" id="PF00561"/>
    </source>
</evidence>
<comment type="similarity">
    <text evidence="3">Belongs to the AB hydrolase superfamily. MhpC family.</text>
</comment>
<dbReference type="Gene3D" id="3.40.50.1820">
    <property type="entry name" value="alpha/beta hydrolase"/>
    <property type="match status" value="1"/>
</dbReference>
<dbReference type="PANTHER" id="PTHR43689">
    <property type="entry name" value="HYDROLASE"/>
    <property type="match status" value="1"/>
</dbReference>
<name>A0A1H4H7Q7_9GAMM</name>
<dbReference type="PANTHER" id="PTHR43689:SF8">
    <property type="entry name" value="ALPHA_BETA-HYDROLASES SUPERFAMILY PROTEIN"/>
    <property type="match status" value="1"/>
</dbReference>
<comment type="pathway">
    <text evidence="3">Aromatic compound metabolism; 3-phenylpropanoate degradation.</text>
</comment>
<sequence>MSINITEADSSHFIDITLDGQPLKLHYNDCGEGSETVVMLHGSGPGASGWANFNRNIEPLVNAGYRVILLDCPGWSKSDSIVCTSSRSDLNARALKEVVDALGLDKIHILGNSMGGHSAVAFTLENPERVGKLVLMGGGTGGASLFTPMPAEGIKLLQGLYRAPTIENLKKMMSVFVFDTGDLTEELFQARLDNMLKRRDHLENFVKSLEANPKQFPDFSPRLPEIKQQTLVIWGRNDRFVPMDTGLRLIAGIPNSELHIFNQCGHWAQWEHADKFNRMVLDFLQH</sequence>
<dbReference type="InterPro" id="IPR023791">
    <property type="entry name" value="MhpC_alpha/beta_hydrolase"/>
</dbReference>
<comment type="catalytic activity">
    <reaction evidence="3">
        <text>(2Z,4E,7E)-2-hydroxy-6-oxonona-2,4,7-trienedioate + H2O = (2Z)-2-hydroxypenta-2,4-dienoate + fumarate + H(+)</text>
        <dbReference type="Rhea" id="RHEA:34191"/>
        <dbReference type="ChEBI" id="CHEBI:15377"/>
        <dbReference type="ChEBI" id="CHEBI:15378"/>
        <dbReference type="ChEBI" id="CHEBI:29806"/>
        <dbReference type="ChEBI" id="CHEBI:66888"/>
        <dbReference type="ChEBI" id="CHEBI:67152"/>
        <dbReference type="EC" id="3.7.1.14"/>
    </reaction>
</comment>
<feature type="domain" description="AB hydrolase-1" evidence="4">
    <location>
        <begin position="36"/>
        <end position="273"/>
    </location>
</feature>
<evidence type="ECO:0000256" key="3">
    <source>
        <dbReference type="HAMAP-Rule" id="MF_01654"/>
    </source>
</evidence>
<dbReference type="GO" id="GO:0052823">
    <property type="term" value="F:2-hydroxy-6-oxonona-2,4,7-trienedioate hydrolase activity"/>
    <property type="evidence" value="ECO:0007669"/>
    <property type="project" value="RHEA"/>
</dbReference>
<dbReference type="OrthoDB" id="5853561at2"/>
<feature type="site" description="Transition state stabilizer" evidence="3">
    <location>
        <position position="113"/>
    </location>
</feature>
<dbReference type="GO" id="GO:0042803">
    <property type="term" value="F:protein homodimerization activity"/>
    <property type="evidence" value="ECO:0007669"/>
    <property type="project" value="InterPro"/>
</dbReference>
<dbReference type="GO" id="GO:0018771">
    <property type="term" value="F:2-hydroxy-6-oxonona-2,4-dienedioate hydrolase activity"/>
    <property type="evidence" value="ECO:0007669"/>
    <property type="project" value="UniProtKB-UniRule"/>
</dbReference>
<evidence type="ECO:0000313" key="6">
    <source>
        <dbReference type="Proteomes" id="UP000242469"/>
    </source>
</evidence>
<dbReference type="InterPro" id="IPR000073">
    <property type="entry name" value="AB_hydrolase_1"/>
</dbReference>
<dbReference type="HAMAP" id="MF_01654">
    <property type="entry name" value="MhpC"/>
    <property type="match status" value="1"/>
</dbReference>
<dbReference type="RefSeq" id="WP_091828137.1">
    <property type="nucleotide sequence ID" value="NZ_FNRJ01000029.1"/>
</dbReference>
<evidence type="ECO:0000256" key="2">
    <source>
        <dbReference type="ARBA" id="ARBA00022801"/>
    </source>
</evidence>
<keyword evidence="2 3" id="KW-0378">Hydrolase</keyword>
<reference evidence="6" key="1">
    <citation type="submission" date="2016-10" db="EMBL/GenBank/DDBJ databases">
        <authorList>
            <person name="Varghese N."/>
            <person name="Submissions S."/>
        </authorList>
    </citation>
    <scope>NUCLEOTIDE SEQUENCE [LARGE SCALE GENOMIC DNA]</scope>
    <source>
        <strain evidence="6">DSM 11526</strain>
    </source>
</reference>
<evidence type="ECO:0000256" key="1">
    <source>
        <dbReference type="ARBA" id="ARBA00022797"/>
    </source>
</evidence>
<comment type="subunit">
    <text evidence="3">Homodimer.</text>
</comment>
<dbReference type="EMBL" id="FNRJ01000029">
    <property type="protein sequence ID" value="SEB17102.1"/>
    <property type="molecule type" value="Genomic_DNA"/>
</dbReference>
<comment type="function">
    <text evidence="3">Catalyzes the cleavage of the C5-C6 bond of 2-hydroxy-6-oxononadienedioate and 2-hydroxy-6-oxononatrienedioate, a dienol ring fission product of the bacterial meta-cleavage pathway for degradation of phenylpropionic acid.</text>
</comment>
<dbReference type="STRING" id="1122198.SAMN02745729_1294"/>
<dbReference type="AlphaFoldDB" id="A0A1H4H7Q7"/>
<dbReference type="PRINTS" id="PR00111">
    <property type="entry name" value="ABHYDROLASE"/>
</dbReference>
<feature type="site" description="Catalytic role in ketonization of the dienol substrate (substrate destabilization)" evidence="3">
    <location>
        <position position="191"/>
    </location>
</feature>
<accession>A0A1H4H7Q7</accession>
<comment type="catalytic activity">
    <reaction evidence="3">
        <text>(2Z,4E)-2-hydroxy-6-oxonona-2,4-dienedioate + H2O = (2Z)-2-hydroxypenta-2,4-dienoate + succinate + H(+)</text>
        <dbReference type="Rhea" id="RHEA:34187"/>
        <dbReference type="ChEBI" id="CHEBI:15377"/>
        <dbReference type="ChEBI" id="CHEBI:15378"/>
        <dbReference type="ChEBI" id="CHEBI:30031"/>
        <dbReference type="ChEBI" id="CHEBI:66887"/>
        <dbReference type="ChEBI" id="CHEBI:67152"/>
        <dbReference type="EC" id="3.7.1.14"/>
    </reaction>
</comment>
<feature type="active site" description="Proton acceptor" evidence="3">
    <location>
        <position position="266"/>
    </location>
</feature>
<evidence type="ECO:0000313" key="5">
    <source>
        <dbReference type="EMBL" id="SEB17102.1"/>
    </source>
</evidence>
<dbReference type="GO" id="GO:0005737">
    <property type="term" value="C:cytoplasm"/>
    <property type="evidence" value="ECO:0007669"/>
    <property type="project" value="InterPro"/>
</dbReference>
<dbReference type="Pfam" id="PF00561">
    <property type="entry name" value="Abhydrolase_1"/>
    <property type="match status" value="1"/>
</dbReference>
<dbReference type="InterPro" id="IPR029058">
    <property type="entry name" value="AB_hydrolase_fold"/>
</dbReference>
<keyword evidence="6" id="KW-1185">Reference proteome</keyword>
<organism evidence="5 6">
    <name type="scientific">Marinobacterium iners DSM 11526</name>
    <dbReference type="NCBI Taxonomy" id="1122198"/>
    <lineage>
        <taxon>Bacteria</taxon>
        <taxon>Pseudomonadati</taxon>
        <taxon>Pseudomonadota</taxon>
        <taxon>Gammaproteobacteria</taxon>
        <taxon>Oceanospirillales</taxon>
        <taxon>Oceanospirillaceae</taxon>
        <taxon>Marinobacterium</taxon>
    </lineage>
</organism>
<gene>
    <name evidence="3" type="primary">mhpC</name>
    <name evidence="5" type="ORF">SAMN02745729_1294</name>
</gene>
<keyword evidence="1 3" id="KW-0058">Aromatic hydrocarbons catabolism</keyword>
<dbReference type="Proteomes" id="UP000242469">
    <property type="component" value="Unassembled WGS sequence"/>
</dbReference>
<dbReference type="UniPathway" id="UPA00714"/>
<dbReference type="GO" id="GO:0019380">
    <property type="term" value="P:3-phenylpropionate catabolic process"/>
    <property type="evidence" value="ECO:0007669"/>
    <property type="project" value="UniProtKB-UniRule"/>
</dbReference>
<dbReference type="EC" id="3.7.1.14" evidence="3"/>
<proteinExistence type="inferred from homology"/>